<keyword evidence="3" id="KW-1185">Reference proteome</keyword>
<organism evidence="2 3">
    <name type="scientific">Stylosanthes scabra</name>
    <dbReference type="NCBI Taxonomy" id="79078"/>
    <lineage>
        <taxon>Eukaryota</taxon>
        <taxon>Viridiplantae</taxon>
        <taxon>Streptophyta</taxon>
        <taxon>Embryophyta</taxon>
        <taxon>Tracheophyta</taxon>
        <taxon>Spermatophyta</taxon>
        <taxon>Magnoliopsida</taxon>
        <taxon>eudicotyledons</taxon>
        <taxon>Gunneridae</taxon>
        <taxon>Pentapetalae</taxon>
        <taxon>rosids</taxon>
        <taxon>fabids</taxon>
        <taxon>Fabales</taxon>
        <taxon>Fabaceae</taxon>
        <taxon>Papilionoideae</taxon>
        <taxon>50 kb inversion clade</taxon>
        <taxon>dalbergioids sensu lato</taxon>
        <taxon>Dalbergieae</taxon>
        <taxon>Pterocarpus clade</taxon>
        <taxon>Stylosanthes</taxon>
    </lineage>
</organism>
<evidence type="ECO:0000256" key="1">
    <source>
        <dbReference type="SAM" id="MobiDB-lite"/>
    </source>
</evidence>
<accession>A0ABU6QR22</accession>
<dbReference type="Proteomes" id="UP001341840">
    <property type="component" value="Unassembled WGS sequence"/>
</dbReference>
<feature type="non-terminal residue" evidence="2">
    <location>
        <position position="1"/>
    </location>
</feature>
<evidence type="ECO:0000313" key="2">
    <source>
        <dbReference type="EMBL" id="MED6113539.1"/>
    </source>
</evidence>
<protein>
    <submittedName>
        <fullName evidence="2">Uncharacterized protein</fullName>
    </submittedName>
</protein>
<comment type="caution">
    <text evidence="2">The sequence shown here is derived from an EMBL/GenBank/DDBJ whole genome shotgun (WGS) entry which is preliminary data.</text>
</comment>
<dbReference type="EMBL" id="JASCZI010000834">
    <property type="protein sequence ID" value="MED6113539.1"/>
    <property type="molecule type" value="Genomic_DNA"/>
</dbReference>
<proteinExistence type="predicted"/>
<evidence type="ECO:0000313" key="3">
    <source>
        <dbReference type="Proteomes" id="UP001341840"/>
    </source>
</evidence>
<gene>
    <name evidence="2" type="ORF">PIB30_071717</name>
</gene>
<feature type="region of interest" description="Disordered" evidence="1">
    <location>
        <begin position="56"/>
        <end position="83"/>
    </location>
</feature>
<sequence>RFGLVGDSMGHDDRTGFFFLGMVHGSEPVDPLEGLVRQPTKHRFYRAWVTVKPVGSAKSCRPKANPATKMLLRPTVQRNEPVR</sequence>
<name>A0ABU6QR22_9FABA</name>
<reference evidence="2 3" key="1">
    <citation type="journal article" date="2023" name="Plants (Basel)">
        <title>Bridging the Gap: Combining Genomics and Transcriptomics Approaches to Understand Stylosanthes scabra, an Orphan Legume from the Brazilian Caatinga.</title>
        <authorList>
            <person name="Ferreira-Neto J.R.C."/>
            <person name="da Silva M.D."/>
            <person name="Binneck E."/>
            <person name="de Melo N.F."/>
            <person name="da Silva R.H."/>
            <person name="de Melo A.L.T.M."/>
            <person name="Pandolfi V."/>
            <person name="Bustamante F.O."/>
            <person name="Brasileiro-Vidal A.C."/>
            <person name="Benko-Iseppon A.M."/>
        </authorList>
    </citation>
    <scope>NUCLEOTIDE SEQUENCE [LARGE SCALE GENOMIC DNA]</scope>
    <source>
        <tissue evidence="2">Leaves</tissue>
    </source>
</reference>